<dbReference type="SUPFAM" id="SSF52799">
    <property type="entry name" value="(Phosphotyrosine protein) phosphatases II"/>
    <property type="match status" value="1"/>
</dbReference>
<feature type="non-terminal residue" evidence="13">
    <location>
        <position position="371"/>
    </location>
</feature>
<dbReference type="InterPro" id="IPR003595">
    <property type="entry name" value="Tyr_Pase_cat"/>
</dbReference>
<evidence type="ECO:0000259" key="10">
    <source>
        <dbReference type="PROSITE" id="PS50056"/>
    </source>
</evidence>
<dbReference type="OrthoDB" id="16692at2759"/>
<keyword evidence="4 9" id="KW-0812">Transmembrane</keyword>
<comment type="caution">
    <text evidence="13">The sequence shown here is derived from an EMBL/GenBank/DDBJ whole genome shotgun (WGS) entry which is preliminary data.</text>
</comment>
<dbReference type="Pfam" id="PF00520">
    <property type="entry name" value="Ion_trans"/>
    <property type="match status" value="1"/>
</dbReference>
<evidence type="ECO:0000256" key="1">
    <source>
        <dbReference type="ARBA" id="ARBA00004141"/>
    </source>
</evidence>
<dbReference type="InterPro" id="IPR014020">
    <property type="entry name" value="Tensin_C2-dom"/>
</dbReference>
<dbReference type="SMART" id="SM00404">
    <property type="entry name" value="PTPc_motif"/>
    <property type="match status" value="1"/>
</dbReference>
<dbReference type="GO" id="GO:0005829">
    <property type="term" value="C:cytosol"/>
    <property type="evidence" value="ECO:0007669"/>
    <property type="project" value="TreeGrafter"/>
</dbReference>
<feature type="transmembrane region" description="Helical" evidence="9">
    <location>
        <begin position="13"/>
        <end position="36"/>
    </location>
</feature>
<evidence type="ECO:0000256" key="3">
    <source>
        <dbReference type="ARBA" id="ARBA00007881"/>
    </source>
</evidence>
<dbReference type="EMBL" id="CAJHNH020003513">
    <property type="protein sequence ID" value="CAG5129477.1"/>
    <property type="molecule type" value="Genomic_DNA"/>
</dbReference>
<accession>A0A8S3ZIX9</accession>
<dbReference type="InterPro" id="IPR000387">
    <property type="entry name" value="Tyr_Pase_dom"/>
</dbReference>
<organism evidence="13 14">
    <name type="scientific">Candidula unifasciata</name>
    <dbReference type="NCBI Taxonomy" id="100452"/>
    <lineage>
        <taxon>Eukaryota</taxon>
        <taxon>Metazoa</taxon>
        <taxon>Spiralia</taxon>
        <taxon>Lophotrochozoa</taxon>
        <taxon>Mollusca</taxon>
        <taxon>Gastropoda</taxon>
        <taxon>Heterobranchia</taxon>
        <taxon>Euthyneura</taxon>
        <taxon>Panpulmonata</taxon>
        <taxon>Eupulmonata</taxon>
        <taxon>Stylommatophora</taxon>
        <taxon>Helicina</taxon>
        <taxon>Helicoidea</taxon>
        <taxon>Geomitridae</taxon>
        <taxon>Candidula</taxon>
    </lineage>
</organism>
<evidence type="ECO:0008006" key="15">
    <source>
        <dbReference type="Google" id="ProtNLM"/>
    </source>
</evidence>
<dbReference type="Gene3D" id="1.20.120.350">
    <property type="entry name" value="Voltage-gated potassium channels. Chain C"/>
    <property type="match status" value="1"/>
</dbReference>
<keyword evidence="7 9" id="KW-0472">Membrane</keyword>
<evidence type="ECO:0000313" key="14">
    <source>
        <dbReference type="Proteomes" id="UP000678393"/>
    </source>
</evidence>
<dbReference type="PANTHER" id="PTHR12305">
    <property type="entry name" value="PHOSPHATASE WITH HOMOLOGY TO TENSIN"/>
    <property type="match status" value="1"/>
</dbReference>
<dbReference type="GO" id="GO:0016314">
    <property type="term" value="F:phosphatidylinositol-3,4,5-trisphosphate 3-phosphatase activity"/>
    <property type="evidence" value="ECO:0007669"/>
    <property type="project" value="TreeGrafter"/>
</dbReference>
<dbReference type="PROSITE" id="PS50056">
    <property type="entry name" value="TYR_PHOSPHATASE_2"/>
    <property type="match status" value="1"/>
</dbReference>
<dbReference type="GO" id="GO:0005216">
    <property type="term" value="F:monoatomic ion channel activity"/>
    <property type="evidence" value="ECO:0007669"/>
    <property type="project" value="InterPro"/>
</dbReference>
<feature type="transmembrane region" description="Helical" evidence="9">
    <location>
        <begin position="48"/>
        <end position="67"/>
    </location>
</feature>
<feature type="domain" description="Phosphatase tensin-type" evidence="11">
    <location>
        <begin position="151"/>
        <end position="285"/>
    </location>
</feature>
<evidence type="ECO:0000256" key="5">
    <source>
        <dbReference type="ARBA" id="ARBA00022801"/>
    </source>
</evidence>
<dbReference type="AlphaFoldDB" id="A0A8S3ZIX9"/>
<protein>
    <recommendedName>
        <fullName evidence="15">Phosphatidylinositol-3,4,5-trisphosphate 3-phosphatase</fullName>
    </recommendedName>
</protein>
<dbReference type="Pfam" id="PF22785">
    <property type="entry name" value="Tc-R-P"/>
    <property type="match status" value="1"/>
</dbReference>
<evidence type="ECO:0000256" key="4">
    <source>
        <dbReference type="ARBA" id="ARBA00022692"/>
    </source>
</evidence>
<dbReference type="InterPro" id="IPR016130">
    <property type="entry name" value="Tyr_Pase_AS"/>
</dbReference>
<name>A0A8S3ZIX9_9EUPU</name>
<dbReference type="InterPro" id="IPR051281">
    <property type="entry name" value="Dual-spec_lipid-protein_phosph"/>
</dbReference>
<keyword evidence="6 9" id="KW-1133">Transmembrane helix</keyword>
<proteinExistence type="inferred from homology"/>
<dbReference type="GO" id="GO:0042995">
    <property type="term" value="C:cell projection"/>
    <property type="evidence" value="ECO:0007669"/>
    <property type="project" value="UniProtKB-SubCell"/>
</dbReference>
<feature type="transmembrane region" description="Helical" evidence="9">
    <location>
        <begin position="79"/>
        <end position="97"/>
    </location>
</feature>
<evidence type="ECO:0000256" key="7">
    <source>
        <dbReference type="ARBA" id="ARBA00023136"/>
    </source>
</evidence>
<keyword evidence="14" id="KW-1185">Reference proteome</keyword>
<dbReference type="PROSITE" id="PS00383">
    <property type="entry name" value="TYR_PHOSPHATASE_1"/>
    <property type="match status" value="1"/>
</dbReference>
<dbReference type="PANTHER" id="PTHR12305:SF60">
    <property type="entry name" value="PHOSPHATIDYLINOSITOL 3,4,5-TRISPHOSPHATE 3-PHOSPHATASE TPTE2-RELATED"/>
    <property type="match status" value="1"/>
</dbReference>
<evidence type="ECO:0000256" key="8">
    <source>
        <dbReference type="ARBA" id="ARBA00023273"/>
    </source>
</evidence>
<reference evidence="13" key="1">
    <citation type="submission" date="2021-04" db="EMBL/GenBank/DDBJ databases">
        <authorList>
            <consortium name="Molecular Ecology Group"/>
        </authorList>
    </citation>
    <scope>NUCLEOTIDE SEQUENCE</scope>
</reference>
<dbReference type="InterPro" id="IPR029023">
    <property type="entry name" value="Tensin_phosphatase"/>
</dbReference>
<comment type="similarity">
    <text evidence="3">Belongs to the PTEN phosphatase protein family.</text>
</comment>
<dbReference type="InterPro" id="IPR005821">
    <property type="entry name" value="Ion_trans_dom"/>
</dbReference>
<evidence type="ECO:0000259" key="12">
    <source>
        <dbReference type="PROSITE" id="PS51182"/>
    </source>
</evidence>
<evidence type="ECO:0000256" key="6">
    <source>
        <dbReference type="ARBA" id="ARBA00022989"/>
    </source>
</evidence>
<evidence type="ECO:0000313" key="13">
    <source>
        <dbReference type="EMBL" id="CAG5129477.1"/>
    </source>
</evidence>
<dbReference type="InterPro" id="IPR027359">
    <property type="entry name" value="Volt_channel_dom_sf"/>
</dbReference>
<dbReference type="Pfam" id="PF10409">
    <property type="entry name" value="PTEN_C2"/>
    <property type="match status" value="1"/>
</dbReference>
<dbReference type="Gene3D" id="2.60.40.1110">
    <property type="match status" value="1"/>
</dbReference>
<sequence>QAQATVQQIVENVYFRAFTVFLILADFILVIIGLALYHCASSDEPLEIIAHIIIIYFICEISGRMFYLGKKFFWNWLDVIDLFVVLVSFVVDVVFMVMSESNCGNSERYAQLVVIGRVVRIIRVLRIVYIMVVQHRQVIRATRQMVSQNKRRYQKDGFDLDLCYITGERSYNESLFFNNVVRIYIDDHNVPKLSEMIDFVANAREWMAADMENVIAIHCKGGKGRTGTMICIWLIDSGLLENAQESLEYFRDRRTDLSKGSTFQGVETPSQSRYVGYYERLKNEFNGQLPPKKDLKLMSLKISGINSVGKGDGSDLFMELRQSGQLIFTCHLGLQSNCETQKDAASDTLIIYPKNCPSVQGDIKIMFKTHN</sequence>
<feature type="domain" description="C2 tensin-type" evidence="12">
    <location>
        <begin position="292"/>
        <end position="371"/>
    </location>
</feature>
<keyword evidence="8" id="KW-0966">Cell projection</keyword>
<dbReference type="InterPro" id="IPR029021">
    <property type="entry name" value="Prot-tyrosine_phosphatase-like"/>
</dbReference>
<evidence type="ECO:0000259" key="11">
    <source>
        <dbReference type="PROSITE" id="PS51181"/>
    </source>
</evidence>
<dbReference type="Proteomes" id="UP000678393">
    <property type="component" value="Unassembled WGS sequence"/>
</dbReference>
<dbReference type="PROSITE" id="PS51182">
    <property type="entry name" value="C2_TENSIN"/>
    <property type="match status" value="1"/>
</dbReference>
<feature type="domain" description="Tyrosine specific protein phosphatases" evidence="10">
    <location>
        <begin position="194"/>
        <end position="257"/>
    </location>
</feature>
<dbReference type="GO" id="GO:0016020">
    <property type="term" value="C:membrane"/>
    <property type="evidence" value="ECO:0007669"/>
    <property type="project" value="UniProtKB-SubCell"/>
</dbReference>
<dbReference type="PROSITE" id="PS51181">
    <property type="entry name" value="PPASE_TENSIN"/>
    <property type="match status" value="1"/>
</dbReference>
<evidence type="ECO:0000256" key="9">
    <source>
        <dbReference type="SAM" id="Phobius"/>
    </source>
</evidence>
<gene>
    <name evidence="13" type="ORF">CUNI_LOCUS15035</name>
</gene>
<dbReference type="SUPFAM" id="SSF81324">
    <property type="entry name" value="Voltage-gated potassium channels"/>
    <property type="match status" value="1"/>
</dbReference>
<dbReference type="Gene3D" id="3.90.190.10">
    <property type="entry name" value="Protein tyrosine phosphatase superfamily"/>
    <property type="match status" value="1"/>
</dbReference>
<evidence type="ECO:0000256" key="2">
    <source>
        <dbReference type="ARBA" id="ARBA00004316"/>
    </source>
</evidence>
<comment type="subcellular location">
    <subcellularLocation>
        <location evidence="2">Cell projection</location>
    </subcellularLocation>
    <subcellularLocation>
        <location evidence="1">Membrane</location>
        <topology evidence="1">Multi-pass membrane protein</topology>
    </subcellularLocation>
</comment>
<feature type="non-terminal residue" evidence="13">
    <location>
        <position position="1"/>
    </location>
</feature>
<keyword evidence="5" id="KW-0378">Hydrolase</keyword>